<evidence type="ECO:0000259" key="7">
    <source>
        <dbReference type="Pfam" id="PF14322"/>
    </source>
</evidence>
<dbReference type="AlphaFoldDB" id="A0A1M7FZ67"/>
<evidence type="ECO:0000256" key="3">
    <source>
        <dbReference type="ARBA" id="ARBA00022729"/>
    </source>
</evidence>
<comment type="subcellular location">
    <subcellularLocation>
        <location evidence="1">Cell outer membrane</location>
    </subcellularLocation>
</comment>
<keyword evidence="3" id="KW-0732">Signal</keyword>
<evidence type="ECO:0000259" key="6">
    <source>
        <dbReference type="Pfam" id="PF07980"/>
    </source>
</evidence>
<keyword evidence="4" id="KW-0472">Membrane</keyword>
<dbReference type="OrthoDB" id="630434at2"/>
<feature type="domain" description="RagB/SusD" evidence="6">
    <location>
        <begin position="329"/>
        <end position="461"/>
    </location>
</feature>
<dbReference type="Pfam" id="PF14322">
    <property type="entry name" value="SusD-like_3"/>
    <property type="match status" value="1"/>
</dbReference>
<feature type="domain" description="SusD-like N-terminal" evidence="7">
    <location>
        <begin position="26"/>
        <end position="234"/>
    </location>
</feature>
<gene>
    <name evidence="8" type="ORF">SAMN05444366_2325</name>
</gene>
<dbReference type="PROSITE" id="PS51257">
    <property type="entry name" value="PROKAR_LIPOPROTEIN"/>
    <property type="match status" value="1"/>
</dbReference>
<keyword evidence="9" id="KW-1185">Reference proteome</keyword>
<dbReference type="STRING" id="29534.SAMN05444366_2325"/>
<accession>A0A1M7FZ67</accession>
<evidence type="ECO:0000256" key="5">
    <source>
        <dbReference type="ARBA" id="ARBA00023237"/>
    </source>
</evidence>
<dbReference type="InterPro" id="IPR033985">
    <property type="entry name" value="SusD-like_N"/>
</dbReference>
<dbReference type="CDD" id="cd08977">
    <property type="entry name" value="SusD"/>
    <property type="match status" value="1"/>
</dbReference>
<evidence type="ECO:0000313" key="9">
    <source>
        <dbReference type="Proteomes" id="UP000184121"/>
    </source>
</evidence>
<evidence type="ECO:0000313" key="8">
    <source>
        <dbReference type="EMBL" id="SHM09374.1"/>
    </source>
</evidence>
<evidence type="ECO:0000256" key="1">
    <source>
        <dbReference type="ARBA" id="ARBA00004442"/>
    </source>
</evidence>
<protein>
    <submittedName>
        <fullName evidence="8">RagB/SusD domain-containing protein</fullName>
    </submittedName>
</protein>
<dbReference type="RefSeq" id="WP_072972560.1">
    <property type="nucleotide sequence ID" value="NZ_FRBY01000003.1"/>
</dbReference>
<reference evidence="9" key="1">
    <citation type="submission" date="2016-11" db="EMBL/GenBank/DDBJ databases">
        <authorList>
            <person name="Varghese N."/>
            <person name="Submissions S."/>
        </authorList>
    </citation>
    <scope>NUCLEOTIDE SEQUENCE [LARGE SCALE GENOMIC DNA]</scope>
    <source>
        <strain evidence="9">DSM 1811</strain>
    </source>
</reference>
<dbReference type="EMBL" id="FRBY01000003">
    <property type="protein sequence ID" value="SHM09374.1"/>
    <property type="molecule type" value="Genomic_DNA"/>
</dbReference>
<dbReference type="InterPro" id="IPR012944">
    <property type="entry name" value="SusD_RagB_dom"/>
</dbReference>
<name>A0A1M7FZ67_9FLAO</name>
<keyword evidence="5" id="KW-0998">Cell outer membrane</keyword>
<proteinExistence type="inferred from homology"/>
<dbReference type="Proteomes" id="UP000184121">
    <property type="component" value="Unassembled WGS sequence"/>
</dbReference>
<evidence type="ECO:0000256" key="4">
    <source>
        <dbReference type="ARBA" id="ARBA00023136"/>
    </source>
</evidence>
<dbReference type="SUPFAM" id="SSF48452">
    <property type="entry name" value="TPR-like"/>
    <property type="match status" value="1"/>
</dbReference>
<dbReference type="Pfam" id="PF07980">
    <property type="entry name" value="SusD_RagB"/>
    <property type="match status" value="1"/>
</dbReference>
<evidence type="ECO:0000256" key="2">
    <source>
        <dbReference type="ARBA" id="ARBA00006275"/>
    </source>
</evidence>
<dbReference type="InterPro" id="IPR011990">
    <property type="entry name" value="TPR-like_helical_dom_sf"/>
</dbReference>
<organism evidence="8 9">
    <name type="scientific">Flavobacterium saccharophilum</name>
    <dbReference type="NCBI Taxonomy" id="29534"/>
    <lineage>
        <taxon>Bacteria</taxon>
        <taxon>Pseudomonadati</taxon>
        <taxon>Bacteroidota</taxon>
        <taxon>Flavobacteriia</taxon>
        <taxon>Flavobacteriales</taxon>
        <taxon>Flavobacteriaceae</taxon>
        <taxon>Flavobacterium</taxon>
    </lineage>
</organism>
<dbReference type="GO" id="GO:0009279">
    <property type="term" value="C:cell outer membrane"/>
    <property type="evidence" value="ECO:0007669"/>
    <property type="project" value="UniProtKB-SubCell"/>
</dbReference>
<comment type="similarity">
    <text evidence="2">Belongs to the SusD family.</text>
</comment>
<dbReference type="Gene3D" id="1.25.40.390">
    <property type="match status" value="1"/>
</dbReference>
<sequence>MKSYKFILFILLTAFITSCEDELEIEPRQNQDSEVTLGTETGIVNILNGAYAIAADADVFGGRSLVSADLMAQTGLTSTTDFRWRGSYGEFRQMYTKSVLVDNAFVRQIYARNYEIINAANTVIENIDKVADADKRTRMIAEANFLKSLAYFDLVRFFGLPYEAGKQNTQLGVIIRPNAIYDFNADLSKERSTVEEVYTLIIQQLNDAYNGLPEENSFYPDKYAAKALLARVYLQQQNYAAARDAANEVIESSGRALSTTYANAFNHDENQIEDIFAIQITKQTGENEIVVMYASEGNGGRGGDVEIRNTYINKFTDPNDDRANFNYVNPDNDRLLTSKYTNQYGDVGIIRLAEMYLIRAETNFRLGTSVGDTALNDINLIRTRAHAENFTALTLPTILRERELELAMEGFAIHDLKRTKGSIDVNADGSELIPYDDPTLVFPIPLREMDANKLITQNPGYGS</sequence>